<dbReference type="AlphaFoldDB" id="A0A171A1G0"/>
<dbReference type="GO" id="GO:0006631">
    <property type="term" value="P:fatty acid metabolic process"/>
    <property type="evidence" value="ECO:0007669"/>
    <property type="project" value="TreeGrafter"/>
</dbReference>
<organism evidence="1">
    <name type="scientific">Triatoma infestans</name>
    <name type="common">Assassin bug</name>
    <dbReference type="NCBI Taxonomy" id="30076"/>
    <lineage>
        <taxon>Eukaryota</taxon>
        <taxon>Metazoa</taxon>
        <taxon>Ecdysozoa</taxon>
        <taxon>Arthropoda</taxon>
        <taxon>Hexapoda</taxon>
        <taxon>Insecta</taxon>
        <taxon>Pterygota</taxon>
        <taxon>Neoptera</taxon>
        <taxon>Paraneoptera</taxon>
        <taxon>Hemiptera</taxon>
        <taxon>Heteroptera</taxon>
        <taxon>Panheteroptera</taxon>
        <taxon>Cimicomorpha</taxon>
        <taxon>Reduviidae</taxon>
        <taxon>Triatominae</taxon>
        <taxon>Triatoma</taxon>
    </lineage>
</organism>
<keyword evidence="1" id="KW-0808">Transferase</keyword>
<accession>A0A171A1G0</accession>
<name>A0A171A1G0_TRIIF</name>
<evidence type="ECO:0000313" key="1">
    <source>
        <dbReference type="EMBL" id="JAS01560.1"/>
    </source>
</evidence>
<dbReference type="InterPro" id="IPR022284">
    <property type="entry name" value="GPAT/DHAPAT"/>
</dbReference>
<dbReference type="PANTHER" id="PTHR12563:SF23">
    <property type="entry name" value="BCDNA.GH07066"/>
    <property type="match status" value="1"/>
</dbReference>
<reference evidence="1" key="2">
    <citation type="journal article" date="2017" name="J. Med. Entomol.">
        <title>Transcriptome Analysis of the Triatoma infestans (Hemiptera: Reduviidae) Integument.</title>
        <authorList>
            <person name="Calderon-Fernandez G.M."/>
            <person name="Moriconi D.E."/>
            <person name="Dulbecco A.B."/>
            <person name="Juarez M.P."/>
        </authorList>
    </citation>
    <scope>NUCLEOTIDE SEQUENCE</scope>
    <source>
        <strain evidence="1">Int1</strain>
        <tissue evidence="1">Integument</tissue>
    </source>
</reference>
<dbReference type="GO" id="GO:0031966">
    <property type="term" value="C:mitochondrial membrane"/>
    <property type="evidence" value="ECO:0007669"/>
    <property type="project" value="TreeGrafter"/>
</dbReference>
<dbReference type="GO" id="GO:0008654">
    <property type="term" value="P:phospholipid biosynthetic process"/>
    <property type="evidence" value="ECO:0007669"/>
    <property type="project" value="TreeGrafter"/>
</dbReference>
<proteinExistence type="predicted"/>
<reference evidence="1" key="1">
    <citation type="submission" date="2016-04" db="EMBL/GenBank/DDBJ databases">
        <authorList>
            <person name="Calderon-Fernandez G.M.Sr."/>
        </authorList>
    </citation>
    <scope>NUCLEOTIDE SEQUENCE</scope>
    <source>
        <strain evidence="1">Int1</strain>
        <tissue evidence="1">Integument</tissue>
    </source>
</reference>
<dbReference type="EMBL" id="GEMB01001603">
    <property type="protein sequence ID" value="JAS01560.1"/>
    <property type="molecule type" value="Transcribed_RNA"/>
</dbReference>
<dbReference type="PANTHER" id="PTHR12563">
    <property type="entry name" value="GLYCEROL-3-PHOSPHATE ACYLTRANSFERASE"/>
    <property type="match status" value="1"/>
</dbReference>
<protein>
    <submittedName>
        <fullName evidence="1">Glycerol-3-phosphate acyltransferase 1, mitochondrial</fullName>
    </submittedName>
</protein>
<sequence length="89" mass="10095">MHAKLSNFVLRISSWVFYKTLPILFKSISIPEAQVEMLKQASQRGLPMIFLPLHRSHIDYIAVTFTLCNNNIRAPIVAAGENLRIPVFG</sequence>
<dbReference type="GO" id="GO:0006072">
    <property type="term" value="P:glycerol-3-phosphate metabolic process"/>
    <property type="evidence" value="ECO:0007669"/>
    <property type="project" value="TreeGrafter"/>
</dbReference>
<dbReference type="GO" id="GO:0004366">
    <property type="term" value="F:glycerol-3-phosphate O-acyltransferase activity"/>
    <property type="evidence" value="ECO:0007669"/>
    <property type="project" value="TreeGrafter"/>
</dbReference>
<dbReference type="GO" id="GO:0019432">
    <property type="term" value="P:triglyceride biosynthetic process"/>
    <property type="evidence" value="ECO:0007669"/>
    <property type="project" value="TreeGrafter"/>
</dbReference>
<keyword evidence="1" id="KW-0012">Acyltransferase</keyword>